<gene>
    <name evidence="13" type="ORF">PACTADRAFT_50431</name>
</gene>
<dbReference type="EMBL" id="KV454015">
    <property type="protein sequence ID" value="ODV94553.1"/>
    <property type="molecule type" value="Genomic_DNA"/>
</dbReference>
<protein>
    <recommendedName>
        <fullName evidence="4 11">Mediator of RNA polymerase II transcription subunit 6</fullName>
    </recommendedName>
    <alternativeName>
        <fullName evidence="10 11">Mediator complex subunit 6</fullName>
    </alternativeName>
</protein>
<evidence type="ECO:0000256" key="8">
    <source>
        <dbReference type="ARBA" id="ARBA00023242"/>
    </source>
</evidence>
<dbReference type="FunFam" id="3.10.450.580:FF:000004">
    <property type="entry name" value="Mediator of RNA polymerase II transcription subunit 6"/>
    <property type="match status" value="1"/>
</dbReference>
<dbReference type="GO" id="GO:0003713">
    <property type="term" value="F:transcription coactivator activity"/>
    <property type="evidence" value="ECO:0007669"/>
    <property type="project" value="EnsemblFungi"/>
</dbReference>
<keyword evidence="7 11" id="KW-0804">Transcription</keyword>
<comment type="subcellular location">
    <subcellularLocation>
        <location evidence="1 11">Nucleus</location>
    </subcellularLocation>
</comment>
<reference evidence="14" key="1">
    <citation type="submission" date="2016-05" db="EMBL/GenBank/DDBJ databases">
        <title>Comparative genomics of biotechnologically important yeasts.</title>
        <authorList>
            <consortium name="DOE Joint Genome Institute"/>
            <person name="Riley R."/>
            <person name="Haridas S."/>
            <person name="Wolfe K.H."/>
            <person name="Lopes M.R."/>
            <person name="Hittinger C.T."/>
            <person name="Goker M."/>
            <person name="Salamov A."/>
            <person name="Wisecaver J."/>
            <person name="Long T.M."/>
            <person name="Aerts A.L."/>
            <person name="Barry K."/>
            <person name="Choi C."/>
            <person name="Clum A."/>
            <person name="Coughlan A.Y."/>
            <person name="Deshpande S."/>
            <person name="Douglass A.P."/>
            <person name="Hanson S.J."/>
            <person name="Klenk H.-P."/>
            <person name="Labutti K."/>
            <person name="Lapidus A."/>
            <person name="Lindquist E."/>
            <person name="Lipzen A."/>
            <person name="Meier-Kolthoff J.P."/>
            <person name="Ohm R.A."/>
            <person name="Otillar R.P."/>
            <person name="Pangilinan J."/>
            <person name="Peng Y."/>
            <person name="Rokas A."/>
            <person name="Rosa C.A."/>
            <person name="Scheuner C."/>
            <person name="Sibirny A.A."/>
            <person name="Slot J.C."/>
            <person name="Stielow J.B."/>
            <person name="Sun H."/>
            <person name="Kurtzman C.P."/>
            <person name="Blackwell M."/>
            <person name="Grigoriev I.V."/>
            <person name="Jeffries T.W."/>
        </authorList>
    </citation>
    <scope>NUCLEOTIDE SEQUENCE [LARGE SCALE GENOMIC DNA]</scope>
    <source>
        <strain evidence="14">NRRL Y-2460</strain>
    </source>
</reference>
<evidence type="ECO:0000256" key="5">
    <source>
        <dbReference type="ARBA" id="ARBA00023015"/>
    </source>
</evidence>
<dbReference type="GO" id="GO:0060261">
    <property type="term" value="P:positive regulation of transcription initiation by RNA polymerase II"/>
    <property type="evidence" value="ECO:0007669"/>
    <property type="project" value="EnsemblFungi"/>
</dbReference>
<dbReference type="GO" id="GO:0070847">
    <property type="term" value="C:core mediator complex"/>
    <property type="evidence" value="ECO:0007669"/>
    <property type="project" value="EnsemblFungi"/>
</dbReference>
<dbReference type="InterPro" id="IPR016612">
    <property type="entry name" value="Mediator_Med6_fun"/>
</dbReference>
<dbReference type="PIRSF" id="PIRSF013286">
    <property type="entry name" value="MED6_fungi"/>
    <property type="match status" value="1"/>
</dbReference>
<evidence type="ECO:0000256" key="11">
    <source>
        <dbReference type="PIRNR" id="PIRNR013286"/>
    </source>
</evidence>
<feature type="region of interest" description="Disordered" evidence="12">
    <location>
        <begin position="155"/>
        <end position="201"/>
    </location>
</feature>
<sequence>MSQEGPVLSELQWKSPEWIQAFGLRTDNVLEYFSQSPFFDRTSNNQVLKMQSQFQLTPTNIQQELVKMKGIEFVVAHVREPDFWVIRKQKRESPENVTPINDYYIIGANIYMAPTIASIVESRLLSTVLSLRESLIKLNKLPKFTPSTGHFYNFDTSTNGGTTNSLNNNKNELGSTSSRLKPKVKNSTTPGNTAISTTTQTNTSVSSSTFDALLNVTIKQQNR</sequence>
<proteinExistence type="inferred from homology"/>
<dbReference type="Pfam" id="PF04934">
    <property type="entry name" value="Med6"/>
    <property type="match status" value="1"/>
</dbReference>
<comment type="subunit">
    <text evidence="3 11">Component of the Mediator complex.</text>
</comment>
<evidence type="ECO:0000256" key="9">
    <source>
        <dbReference type="ARBA" id="ARBA00025687"/>
    </source>
</evidence>
<evidence type="ECO:0000256" key="7">
    <source>
        <dbReference type="ARBA" id="ARBA00023163"/>
    </source>
</evidence>
<dbReference type="STRING" id="669874.A0A1E4TS13"/>
<evidence type="ECO:0000256" key="12">
    <source>
        <dbReference type="SAM" id="MobiDB-lite"/>
    </source>
</evidence>
<feature type="compositionally biased region" description="Low complexity" evidence="12">
    <location>
        <begin position="156"/>
        <end position="175"/>
    </location>
</feature>
<dbReference type="InterPro" id="IPR007018">
    <property type="entry name" value="Mediator_Med6"/>
</dbReference>
<evidence type="ECO:0000313" key="14">
    <source>
        <dbReference type="Proteomes" id="UP000094236"/>
    </source>
</evidence>
<dbReference type="Proteomes" id="UP000094236">
    <property type="component" value="Unassembled WGS sequence"/>
</dbReference>
<accession>A0A1E4TS13</accession>
<comment type="similarity">
    <text evidence="2 11">Belongs to the Mediator complex subunit 6 family.</text>
</comment>
<evidence type="ECO:0000256" key="6">
    <source>
        <dbReference type="ARBA" id="ARBA00023159"/>
    </source>
</evidence>
<dbReference type="GO" id="GO:0051123">
    <property type="term" value="P:RNA polymerase II preinitiation complex assembly"/>
    <property type="evidence" value="ECO:0007669"/>
    <property type="project" value="EnsemblFungi"/>
</dbReference>
<dbReference type="AlphaFoldDB" id="A0A1E4TS13"/>
<evidence type="ECO:0000256" key="10">
    <source>
        <dbReference type="ARBA" id="ARBA00031259"/>
    </source>
</evidence>
<dbReference type="Gene3D" id="3.10.450.580">
    <property type="entry name" value="Mediator complex, subunit Med6"/>
    <property type="match status" value="1"/>
</dbReference>
<dbReference type="GO" id="GO:0016592">
    <property type="term" value="C:mediator complex"/>
    <property type="evidence" value="ECO:0007669"/>
    <property type="project" value="EnsemblFungi"/>
</dbReference>
<evidence type="ECO:0000256" key="1">
    <source>
        <dbReference type="ARBA" id="ARBA00004123"/>
    </source>
</evidence>
<evidence type="ECO:0000256" key="2">
    <source>
        <dbReference type="ARBA" id="ARBA00007526"/>
    </source>
</evidence>
<keyword evidence="8 11" id="KW-0539">Nucleus</keyword>
<keyword evidence="6 11" id="KW-0010">Activator</keyword>
<organism evidence="13 14">
    <name type="scientific">Pachysolen tannophilus NRRL Y-2460</name>
    <dbReference type="NCBI Taxonomy" id="669874"/>
    <lineage>
        <taxon>Eukaryota</taxon>
        <taxon>Fungi</taxon>
        <taxon>Dikarya</taxon>
        <taxon>Ascomycota</taxon>
        <taxon>Saccharomycotina</taxon>
        <taxon>Pichiomycetes</taxon>
        <taxon>Pachysolenaceae</taxon>
        <taxon>Pachysolen</taxon>
    </lineage>
</organism>
<evidence type="ECO:0000313" key="13">
    <source>
        <dbReference type="EMBL" id="ODV94553.1"/>
    </source>
</evidence>
<keyword evidence="14" id="KW-1185">Reference proteome</keyword>
<evidence type="ECO:0000256" key="4">
    <source>
        <dbReference type="ARBA" id="ARBA00020634"/>
    </source>
</evidence>
<name>A0A1E4TS13_PACTA</name>
<dbReference type="PANTHER" id="PTHR13104">
    <property type="entry name" value="MED-6-RELATED"/>
    <property type="match status" value="1"/>
</dbReference>
<dbReference type="InterPro" id="IPR038566">
    <property type="entry name" value="Mediator_Med6_sf"/>
</dbReference>
<dbReference type="GO" id="GO:0032968">
    <property type="term" value="P:positive regulation of transcription elongation by RNA polymerase II"/>
    <property type="evidence" value="ECO:0007669"/>
    <property type="project" value="EnsemblFungi"/>
</dbReference>
<keyword evidence="5 11" id="KW-0805">Transcription regulation</keyword>
<dbReference type="OrthoDB" id="344220at2759"/>
<comment type="function">
    <text evidence="9">Component of the Mediator complex, a coactivator involved in the regulated transcription of nearly all RNA polymerase II-dependent genes. Mediator functions as a bridge to convey information from gene-specific regulatory proteins to the basal RNA polymerase II transcription machinery. Mediator is recruited to promoters by direct interactions with regulatory proteins and serves as a scaffold for the assembly of a functional preinitiation complex with RNA polymerase II and the general transcription factors.</text>
</comment>
<evidence type="ECO:0000256" key="3">
    <source>
        <dbReference type="ARBA" id="ARBA00011837"/>
    </source>
</evidence>